<dbReference type="GO" id="GO:0016020">
    <property type="term" value="C:membrane"/>
    <property type="evidence" value="ECO:0007669"/>
    <property type="project" value="TreeGrafter"/>
</dbReference>
<comment type="similarity">
    <text evidence="1 3">Belongs to the VPS51 family.</text>
</comment>
<dbReference type="GO" id="GO:0032456">
    <property type="term" value="P:endocytic recycling"/>
    <property type="evidence" value="ECO:0007669"/>
    <property type="project" value="TreeGrafter"/>
</dbReference>
<reference evidence="6" key="1">
    <citation type="submission" date="2016-06" db="UniProtKB">
        <authorList>
            <consortium name="WormBaseParasite"/>
        </authorList>
    </citation>
    <scope>IDENTIFICATION</scope>
</reference>
<comment type="function">
    <text evidence="3">Acts as component of the GARP complex that is involved in retrograde transport from early and late endosomes to the trans-Golgi network (TGN).</text>
</comment>
<gene>
    <name evidence="4" type="ORF">GPUH_LOCUS8014</name>
</gene>
<dbReference type="AlphaFoldDB" id="A0A183DH24"/>
<comment type="subunit">
    <text evidence="3">Component of the Golgi-associated retrograde protein (GARP) complex.</text>
</comment>
<evidence type="ECO:0000256" key="2">
    <source>
        <dbReference type="ARBA" id="ARBA00016122"/>
    </source>
</evidence>
<dbReference type="PANTHER" id="PTHR15954">
    <property type="entry name" value="VACUOLAR PROTEIN SORTING-ASSOCIATED PROTEIN 51 HOMOLOG"/>
    <property type="match status" value="1"/>
</dbReference>
<protein>
    <recommendedName>
        <fullName evidence="2 3">Vacuolar protein sorting-associated protein 51 homolog</fullName>
    </recommendedName>
</protein>
<evidence type="ECO:0000313" key="5">
    <source>
        <dbReference type="Proteomes" id="UP000271098"/>
    </source>
</evidence>
<reference evidence="4 5" key="2">
    <citation type="submission" date="2018-11" db="EMBL/GenBank/DDBJ databases">
        <authorList>
            <consortium name="Pathogen Informatics"/>
        </authorList>
    </citation>
    <scope>NUCLEOTIDE SEQUENCE [LARGE SCALE GENOMIC DNA]</scope>
</reference>
<dbReference type="GO" id="GO:0006869">
    <property type="term" value="P:lipid transport"/>
    <property type="evidence" value="ECO:0007669"/>
    <property type="project" value="UniProtKB-UniRule"/>
</dbReference>
<dbReference type="GO" id="GO:0000938">
    <property type="term" value="C:GARP complex"/>
    <property type="evidence" value="ECO:0007669"/>
    <property type="project" value="UniProtKB-UniRule"/>
</dbReference>
<dbReference type="Proteomes" id="UP000271098">
    <property type="component" value="Unassembled WGS sequence"/>
</dbReference>
<evidence type="ECO:0000256" key="1">
    <source>
        <dbReference type="ARBA" id="ARBA00006080"/>
    </source>
</evidence>
<dbReference type="GO" id="GO:0007030">
    <property type="term" value="P:Golgi organization"/>
    <property type="evidence" value="ECO:0007669"/>
    <property type="project" value="UniProtKB-UniRule"/>
</dbReference>
<organism evidence="6">
    <name type="scientific">Gongylonema pulchrum</name>
    <dbReference type="NCBI Taxonomy" id="637853"/>
    <lineage>
        <taxon>Eukaryota</taxon>
        <taxon>Metazoa</taxon>
        <taxon>Ecdysozoa</taxon>
        <taxon>Nematoda</taxon>
        <taxon>Chromadorea</taxon>
        <taxon>Rhabditida</taxon>
        <taxon>Spirurina</taxon>
        <taxon>Spiruromorpha</taxon>
        <taxon>Spiruroidea</taxon>
        <taxon>Gongylonematidae</taxon>
        <taxon>Gongylonema</taxon>
    </lineage>
</organism>
<evidence type="ECO:0000313" key="6">
    <source>
        <dbReference type="WBParaSite" id="GPUH_0000802401-mRNA-1"/>
    </source>
</evidence>
<dbReference type="WBParaSite" id="GPUH_0000802401-mRNA-1">
    <property type="protein sequence ID" value="GPUH_0000802401-mRNA-1"/>
    <property type="gene ID" value="GPUH_0000802401"/>
</dbReference>
<comment type="subcellular location">
    <subcellularLocation>
        <location evidence="3">Golgi apparatus</location>
        <location evidence="3">trans-Golgi network</location>
    </subcellularLocation>
</comment>
<keyword evidence="3" id="KW-0813">Transport</keyword>
<accession>A0A183DH24</accession>
<dbReference type="OrthoDB" id="203678at2759"/>
<dbReference type="GO" id="GO:0005829">
    <property type="term" value="C:cytosol"/>
    <property type="evidence" value="ECO:0007669"/>
    <property type="project" value="GOC"/>
</dbReference>
<evidence type="ECO:0000256" key="3">
    <source>
        <dbReference type="RuleBase" id="RU368010"/>
    </source>
</evidence>
<dbReference type="EMBL" id="UYRT01022246">
    <property type="protein sequence ID" value="VDK60466.1"/>
    <property type="molecule type" value="Genomic_DNA"/>
</dbReference>
<keyword evidence="3" id="KW-0445">Lipid transport</keyword>
<proteinExistence type="inferred from homology"/>
<keyword evidence="3" id="KW-0653">Protein transport</keyword>
<evidence type="ECO:0000313" key="4">
    <source>
        <dbReference type="EMBL" id="VDK60466.1"/>
    </source>
</evidence>
<name>A0A183DH24_9BILA</name>
<dbReference type="PANTHER" id="PTHR15954:SF4">
    <property type="entry name" value="VACUOLAR PROTEIN SORTING-ASSOCIATED PROTEIN 51 HOMOLOG"/>
    <property type="match status" value="1"/>
</dbReference>
<dbReference type="GO" id="GO:0042147">
    <property type="term" value="P:retrograde transport, endosome to Golgi"/>
    <property type="evidence" value="ECO:0007669"/>
    <property type="project" value="UniProtKB-UniRule"/>
</dbReference>
<dbReference type="InterPro" id="IPR014812">
    <property type="entry name" value="Vps51"/>
</dbReference>
<dbReference type="GO" id="GO:0048193">
    <property type="term" value="P:Golgi vesicle transport"/>
    <property type="evidence" value="ECO:0007669"/>
    <property type="project" value="TreeGrafter"/>
</dbReference>
<keyword evidence="3" id="KW-0333">Golgi apparatus</keyword>
<keyword evidence="5" id="KW-1185">Reference proteome</keyword>
<dbReference type="GO" id="GO:1990745">
    <property type="term" value="C:EARP complex"/>
    <property type="evidence" value="ECO:0007669"/>
    <property type="project" value="TreeGrafter"/>
</dbReference>
<dbReference type="GO" id="GO:0015031">
    <property type="term" value="P:protein transport"/>
    <property type="evidence" value="ECO:0007669"/>
    <property type="project" value="UniProtKB-UniRule"/>
</dbReference>
<dbReference type="GO" id="GO:0007041">
    <property type="term" value="P:lysosomal transport"/>
    <property type="evidence" value="ECO:0007669"/>
    <property type="project" value="TreeGrafter"/>
</dbReference>
<sequence length="85" mass="9598">MSLLTAVVNIALKSFLESVRLQTFSTFGLQQIQVDCCFLQQNLWRYTSDEQVALSLIDEIVSSAVRRCVDPKLMEPTTVKTICGR</sequence>